<evidence type="ECO:0000313" key="1">
    <source>
        <dbReference type="EMBL" id="GAF82571.1"/>
    </source>
</evidence>
<proteinExistence type="predicted"/>
<organism evidence="1">
    <name type="scientific">marine sediment metagenome</name>
    <dbReference type="NCBI Taxonomy" id="412755"/>
    <lineage>
        <taxon>unclassified sequences</taxon>
        <taxon>metagenomes</taxon>
        <taxon>ecological metagenomes</taxon>
    </lineage>
</organism>
<comment type="caution">
    <text evidence="1">The sequence shown here is derived from an EMBL/GenBank/DDBJ whole genome shotgun (WGS) entry which is preliminary data.</text>
</comment>
<gene>
    <name evidence="1" type="ORF">S01H1_14240</name>
</gene>
<dbReference type="EMBL" id="BARS01007397">
    <property type="protein sequence ID" value="GAF82571.1"/>
    <property type="molecule type" value="Genomic_DNA"/>
</dbReference>
<dbReference type="InterPro" id="IPR017850">
    <property type="entry name" value="Alkaline_phosphatase_core_sf"/>
</dbReference>
<protein>
    <submittedName>
        <fullName evidence="1">Uncharacterized protein</fullName>
    </submittedName>
</protein>
<dbReference type="Gene3D" id="3.40.720.10">
    <property type="entry name" value="Alkaline Phosphatase, subunit A"/>
    <property type="match status" value="1"/>
</dbReference>
<feature type="non-terminal residue" evidence="1">
    <location>
        <position position="1"/>
    </location>
</feature>
<sequence length="123" mass="13664">GKSFIEVITGDQLKKVETISRPSGVHMRDGIFILSGNSVEQGKKIEVLRLYDVTLLILYYLGVPIPGDFDGKVPPGIFTEEFLEKNEIQYTEFSSDSDAADLGYSKEESDVIAERLKGLGYID</sequence>
<dbReference type="AlphaFoldDB" id="X0T5H2"/>
<accession>X0T5H2</accession>
<name>X0T5H2_9ZZZZ</name>
<reference evidence="1" key="1">
    <citation type="journal article" date="2014" name="Front. Microbiol.">
        <title>High frequency of phylogenetically diverse reductive dehalogenase-homologous genes in deep subseafloor sedimentary metagenomes.</title>
        <authorList>
            <person name="Kawai M."/>
            <person name="Futagami T."/>
            <person name="Toyoda A."/>
            <person name="Takaki Y."/>
            <person name="Nishi S."/>
            <person name="Hori S."/>
            <person name="Arai W."/>
            <person name="Tsubouchi T."/>
            <person name="Morono Y."/>
            <person name="Uchiyama I."/>
            <person name="Ito T."/>
            <person name="Fujiyama A."/>
            <person name="Inagaki F."/>
            <person name="Takami H."/>
        </authorList>
    </citation>
    <scope>NUCLEOTIDE SEQUENCE</scope>
    <source>
        <strain evidence="1">Expedition CK06-06</strain>
    </source>
</reference>